<organism evidence="2 3">
    <name type="scientific">Trichinella patagoniensis</name>
    <dbReference type="NCBI Taxonomy" id="990121"/>
    <lineage>
        <taxon>Eukaryota</taxon>
        <taxon>Metazoa</taxon>
        <taxon>Ecdysozoa</taxon>
        <taxon>Nematoda</taxon>
        <taxon>Enoplea</taxon>
        <taxon>Dorylaimia</taxon>
        <taxon>Trichinellida</taxon>
        <taxon>Trichinellidae</taxon>
        <taxon>Trichinella</taxon>
    </lineage>
</organism>
<feature type="transmembrane region" description="Helical" evidence="1">
    <location>
        <begin position="166"/>
        <end position="186"/>
    </location>
</feature>
<feature type="non-terminal residue" evidence="2">
    <location>
        <position position="1"/>
    </location>
</feature>
<keyword evidence="3" id="KW-1185">Reference proteome</keyword>
<dbReference type="AlphaFoldDB" id="A0A0V0ZKC8"/>
<name>A0A0V0ZKC8_9BILA</name>
<evidence type="ECO:0000313" key="2">
    <source>
        <dbReference type="EMBL" id="KRY12802.1"/>
    </source>
</evidence>
<feature type="transmembrane region" description="Helical" evidence="1">
    <location>
        <begin position="21"/>
        <end position="43"/>
    </location>
</feature>
<comment type="caution">
    <text evidence="2">The sequence shown here is derived from an EMBL/GenBank/DDBJ whole genome shotgun (WGS) entry which is preliminary data.</text>
</comment>
<keyword evidence="1" id="KW-1133">Transmembrane helix</keyword>
<keyword evidence="1" id="KW-0812">Transmembrane</keyword>
<dbReference type="Proteomes" id="UP000054783">
    <property type="component" value="Unassembled WGS sequence"/>
</dbReference>
<gene>
    <name evidence="2" type="ORF">T12_14968</name>
</gene>
<evidence type="ECO:0000256" key="1">
    <source>
        <dbReference type="SAM" id="Phobius"/>
    </source>
</evidence>
<evidence type="ECO:0000313" key="3">
    <source>
        <dbReference type="Proteomes" id="UP000054783"/>
    </source>
</evidence>
<keyword evidence="1" id="KW-0472">Membrane</keyword>
<dbReference type="EMBL" id="JYDQ01000155">
    <property type="protein sequence ID" value="KRY12802.1"/>
    <property type="molecule type" value="Genomic_DNA"/>
</dbReference>
<proteinExistence type="predicted"/>
<reference evidence="2 3" key="1">
    <citation type="submission" date="2015-01" db="EMBL/GenBank/DDBJ databases">
        <title>Evolution of Trichinella species and genotypes.</title>
        <authorList>
            <person name="Korhonen P.K."/>
            <person name="Edoardo P."/>
            <person name="Giuseppe L.R."/>
            <person name="Gasser R.B."/>
        </authorList>
    </citation>
    <scope>NUCLEOTIDE SEQUENCE [LARGE SCALE GENOMIC DNA]</scope>
    <source>
        <strain evidence="2">ISS2496</strain>
    </source>
</reference>
<protein>
    <submittedName>
        <fullName evidence="2">Uncharacterized protein</fullName>
    </submittedName>
</protein>
<sequence length="188" mass="21177">LTERKKTRYNNQTHASNNNMVPLLALKLLIAGILIACPCRGLICYMCATSPGAFDHVTTDNFRIKVDLRLPFCRRLETVQCDRDQNACLSILTYMPETNSYWLGKGCTKIREPFESIGCTSSSTTHLEAPIGDQISQRAHISSGQTMQDVCLCNRNYCNASTRARFSITLTGSLIIIIIAIFHYWCRM</sequence>
<accession>A0A0V0ZKC8</accession>